<sequence>MWRTSRPPVLCLPPLQLGVVASQNGAQCPLPAVSRAARFTTPEEMQTCFNRSLKRMDDTECQFGRIEAQGLLPLGLICDGGGGPPR</sequence>
<dbReference type="EMBL" id="VSRR010057583">
    <property type="protein sequence ID" value="MPC81657.1"/>
    <property type="molecule type" value="Genomic_DNA"/>
</dbReference>
<evidence type="ECO:0000256" key="1">
    <source>
        <dbReference type="SAM" id="SignalP"/>
    </source>
</evidence>
<name>A0A5B7IJF0_PORTR</name>
<organism evidence="2 3">
    <name type="scientific">Portunus trituberculatus</name>
    <name type="common">Swimming crab</name>
    <name type="synonym">Neptunus trituberculatus</name>
    <dbReference type="NCBI Taxonomy" id="210409"/>
    <lineage>
        <taxon>Eukaryota</taxon>
        <taxon>Metazoa</taxon>
        <taxon>Ecdysozoa</taxon>
        <taxon>Arthropoda</taxon>
        <taxon>Crustacea</taxon>
        <taxon>Multicrustacea</taxon>
        <taxon>Malacostraca</taxon>
        <taxon>Eumalacostraca</taxon>
        <taxon>Eucarida</taxon>
        <taxon>Decapoda</taxon>
        <taxon>Pleocyemata</taxon>
        <taxon>Brachyura</taxon>
        <taxon>Eubrachyura</taxon>
        <taxon>Portunoidea</taxon>
        <taxon>Portunidae</taxon>
        <taxon>Portuninae</taxon>
        <taxon>Portunus</taxon>
    </lineage>
</organism>
<keyword evidence="1" id="KW-0732">Signal</keyword>
<evidence type="ECO:0000313" key="3">
    <source>
        <dbReference type="Proteomes" id="UP000324222"/>
    </source>
</evidence>
<accession>A0A5B7IJF0</accession>
<feature type="chain" id="PRO_5022732992" description="Secreted protein" evidence="1">
    <location>
        <begin position="23"/>
        <end position="86"/>
    </location>
</feature>
<proteinExistence type="predicted"/>
<evidence type="ECO:0000313" key="2">
    <source>
        <dbReference type="EMBL" id="MPC81657.1"/>
    </source>
</evidence>
<dbReference type="Proteomes" id="UP000324222">
    <property type="component" value="Unassembled WGS sequence"/>
</dbReference>
<reference evidence="2 3" key="1">
    <citation type="submission" date="2019-05" db="EMBL/GenBank/DDBJ databases">
        <title>Another draft genome of Portunus trituberculatus and its Hox gene families provides insights of decapod evolution.</title>
        <authorList>
            <person name="Jeong J.-H."/>
            <person name="Song I."/>
            <person name="Kim S."/>
            <person name="Choi T."/>
            <person name="Kim D."/>
            <person name="Ryu S."/>
            <person name="Kim W."/>
        </authorList>
    </citation>
    <scope>NUCLEOTIDE SEQUENCE [LARGE SCALE GENOMIC DNA]</scope>
    <source>
        <tissue evidence="2">Muscle</tissue>
    </source>
</reference>
<comment type="caution">
    <text evidence="2">The sequence shown here is derived from an EMBL/GenBank/DDBJ whole genome shotgun (WGS) entry which is preliminary data.</text>
</comment>
<feature type="signal peptide" evidence="1">
    <location>
        <begin position="1"/>
        <end position="22"/>
    </location>
</feature>
<dbReference type="AlphaFoldDB" id="A0A5B7IJF0"/>
<keyword evidence="3" id="KW-1185">Reference proteome</keyword>
<protein>
    <recommendedName>
        <fullName evidence="4">Secreted protein</fullName>
    </recommendedName>
</protein>
<gene>
    <name evidence="2" type="ORF">E2C01_076284</name>
</gene>
<evidence type="ECO:0008006" key="4">
    <source>
        <dbReference type="Google" id="ProtNLM"/>
    </source>
</evidence>